<gene>
    <name evidence="1" type="ORF">SAMN04488047_10384</name>
</gene>
<reference evidence="1 2" key="1">
    <citation type="submission" date="2016-10" db="EMBL/GenBank/DDBJ databases">
        <authorList>
            <person name="de Groot N.N."/>
        </authorList>
    </citation>
    <scope>NUCLEOTIDE SEQUENCE [LARGE SCALE GENOMIC DNA]</scope>
    <source>
        <strain evidence="1 2">DSM 19547</strain>
    </source>
</reference>
<accession>A0A1I5N3Q9</accession>
<dbReference type="EMBL" id="FOXA01000003">
    <property type="protein sequence ID" value="SFP16478.1"/>
    <property type="molecule type" value="Genomic_DNA"/>
</dbReference>
<organism evidence="1 2">
    <name type="scientific">Tranquillimonas alkanivorans</name>
    <dbReference type="NCBI Taxonomy" id="441119"/>
    <lineage>
        <taxon>Bacteria</taxon>
        <taxon>Pseudomonadati</taxon>
        <taxon>Pseudomonadota</taxon>
        <taxon>Alphaproteobacteria</taxon>
        <taxon>Rhodobacterales</taxon>
        <taxon>Roseobacteraceae</taxon>
        <taxon>Tranquillimonas</taxon>
    </lineage>
</organism>
<protein>
    <submittedName>
        <fullName evidence="1">Uncharacterized protein</fullName>
    </submittedName>
</protein>
<evidence type="ECO:0000313" key="1">
    <source>
        <dbReference type="EMBL" id="SFP16478.1"/>
    </source>
</evidence>
<dbReference type="STRING" id="441119.SAMN04488047_10384"/>
<dbReference type="OrthoDB" id="7868868at2"/>
<name>A0A1I5N3Q9_9RHOB</name>
<evidence type="ECO:0000313" key="2">
    <source>
        <dbReference type="Proteomes" id="UP000199356"/>
    </source>
</evidence>
<keyword evidence="2" id="KW-1185">Reference proteome</keyword>
<dbReference type="Proteomes" id="UP000199356">
    <property type="component" value="Unassembled WGS sequence"/>
</dbReference>
<proteinExistence type="predicted"/>
<dbReference type="RefSeq" id="WP_093418909.1">
    <property type="nucleotide sequence ID" value="NZ_FOXA01000003.1"/>
</dbReference>
<sequence length="109" mass="11470">MRRLWLILALAGCAAAAPERRPQVGEAILYRDTLTVEMRDGTLCVAPRPPSGAWEGRLIGCPYTWPVVVRPQGQGPRSLLAPAAPGAPAAVGLQTPDGPLAFTLRATSS</sequence>
<dbReference type="AlphaFoldDB" id="A0A1I5N3Q9"/>